<dbReference type="InterPro" id="IPR023833">
    <property type="entry name" value="Signal_pept_SipW-depend-type"/>
</dbReference>
<proteinExistence type="predicted"/>
<dbReference type="OrthoDB" id="1952422at2"/>
<dbReference type="AlphaFoldDB" id="A0A1H3M263"/>
<reference evidence="2" key="1">
    <citation type="submission" date="2016-10" db="EMBL/GenBank/DDBJ databases">
        <authorList>
            <person name="Varghese N."/>
            <person name="Submissions S."/>
        </authorList>
    </citation>
    <scope>NUCLEOTIDE SEQUENCE [LARGE SCALE GENOMIC DNA]</scope>
    <source>
        <strain evidence="2">DSM 21650</strain>
    </source>
</reference>
<organism evidence="1 2">
    <name type="scientific">Proteiniborus ethanoligenes</name>
    <dbReference type="NCBI Taxonomy" id="415015"/>
    <lineage>
        <taxon>Bacteria</taxon>
        <taxon>Bacillati</taxon>
        <taxon>Bacillota</taxon>
        <taxon>Clostridia</taxon>
        <taxon>Eubacteriales</taxon>
        <taxon>Proteiniborus</taxon>
    </lineage>
</organism>
<dbReference type="InterPro" id="IPR022121">
    <property type="entry name" value="Peptidase_M73_camelysin"/>
</dbReference>
<dbReference type="Pfam" id="PF12389">
    <property type="entry name" value="Peptidase_M73"/>
    <property type="match status" value="1"/>
</dbReference>
<evidence type="ECO:0000313" key="1">
    <source>
        <dbReference type="EMBL" id="SDY70827.1"/>
    </source>
</evidence>
<dbReference type="NCBIfam" id="TIGR04088">
    <property type="entry name" value="cognate_SipW"/>
    <property type="match status" value="1"/>
</dbReference>
<sequence length="179" mass="19433">MKKRMILALMLIGLLAFGAGLGTYAWFTSQATSTDNVFQTGTLKMSATESAGGVISVTNQQPGDSKDYTVTIAHDSNSTLPFRYKLIPTVTADADLADDLVITIVKNENITIFSGTINLLDQVNGYEINENLAVDKSDVLTITLTLPTSAENDCQGKSAEIDFEFRATQLLNEDYEGDY</sequence>
<dbReference type="RefSeq" id="WP_091727309.1">
    <property type="nucleotide sequence ID" value="NZ_FNQE01000005.1"/>
</dbReference>
<dbReference type="STRING" id="415015.SAMN05660462_00708"/>
<dbReference type="Proteomes" id="UP000198625">
    <property type="component" value="Unassembled WGS sequence"/>
</dbReference>
<name>A0A1H3M263_9FIRM</name>
<protein>
    <submittedName>
        <fullName evidence="1">SipW-cognate class signal peptide</fullName>
    </submittedName>
</protein>
<evidence type="ECO:0000313" key="2">
    <source>
        <dbReference type="Proteomes" id="UP000198625"/>
    </source>
</evidence>
<accession>A0A1H3M263</accession>
<dbReference type="EMBL" id="FNQE01000005">
    <property type="protein sequence ID" value="SDY70827.1"/>
    <property type="molecule type" value="Genomic_DNA"/>
</dbReference>
<gene>
    <name evidence="1" type="ORF">SAMN05660462_00708</name>
</gene>
<keyword evidence="2" id="KW-1185">Reference proteome</keyword>